<name>R7V0S0_CAPTE</name>
<reference evidence="4 6" key="2">
    <citation type="journal article" date="2013" name="Nature">
        <title>Insights into bilaterian evolution from three spiralian genomes.</title>
        <authorList>
            <person name="Simakov O."/>
            <person name="Marletaz F."/>
            <person name="Cho S.J."/>
            <person name="Edsinger-Gonzales E."/>
            <person name="Havlak P."/>
            <person name="Hellsten U."/>
            <person name="Kuo D.H."/>
            <person name="Larsson T."/>
            <person name="Lv J."/>
            <person name="Arendt D."/>
            <person name="Savage R."/>
            <person name="Osoegawa K."/>
            <person name="de Jong P."/>
            <person name="Grimwood J."/>
            <person name="Chapman J.A."/>
            <person name="Shapiro H."/>
            <person name="Aerts A."/>
            <person name="Otillar R.P."/>
            <person name="Terry A.Y."/>
            <person name="Boore J.L."/>
            <person name="Grigoriev I.V."/>
            <person name="Lindberg D.R."/>
            <person name="Seaver E.C."/>
            <person name="Weisblat D.A."/>
            <person name="Putnam N.H."/>
            <person name="Rokhsar D.S."/>
        </authorList>
    </citation>
    <scope>NUCLEOTIDE SEQUENCE</scope>
    <source>
        <strain evidence="4 6">I ESC-2004</strain>
    </source>
</reference>
<keyword evidence="6" id="KW-1185">Reference proteome</keyword>
<accession>R7V0S0</accession>
<evidence type="ECO:0000313" key="5">
    <source>
        <dbReference type="EnsemblMetazoa" id="CapteP202226"/>
    </source>
</evidence>
<evidence type="ECO:0000313" key="6">
    <source>
        <dbReference type="Proteomes" id="UP000014760"/>
    </source>
</evidence>
<feature type="chain" id="PRO_5008788600" description="Chitin-binding type-2 domain-containing protein" evidence="2">
    <location>
        <begin position="23"/>
        <end position="418"/>
    </location>
</feature>
<organism evidence="4">
    <name type="scientific">Capitella teleta</name>
    <name type="common">Polychaete worm</name>
    <dbReference type="NCBI Taxonomy" id="283909"/>
    <lineage>
        <taxon>Eukaryota</taxon>
        <taxon>Metazoa</taxon>
        <taxon>Spiralia</taxon>
        <taxon>Lophotrochozoa</taxon>
        <taxon>Annelida</taxon>
        <taxon>Polychaeta</taxon>
        <taxon>Sedentaria</taxon>
        <taxon>Scolecida</taxon>
        <taxon>Capitellidae</taxon>
        <taxon>Capitella</taxon>
    </lineage>
</organism>
<dbReference type="AlphaFoldDB" id="R7V0S0"/>
<gene>
    <name evidence="4" type="ORF">CAPTEDRAFT_202226</name>
</gene>
<dbReference type="InterPro" id="IPR002557">
    <property type="entry name" value="Chitin-bd_dom"/>
</dbReference>
<dbReference type="EnsemblMetazoa" id="CapteT202226">
    <property type="protein sequence ID" value="CapteP202226"/>
    <property type="gene ID" value="CapteG202226"/>
</dbReference>
<evidence type="ECO:0000313" key="4">
    <source>
        <dbReference type="EMBL" id="ELU12124.1"/>
    </source>
</evidence>
<evidence type="ECO:0000256" key="1">
    <source>
        <dbReference type="SAM" id="Phobius"/>
    </source>
</evidence>
<feature type="transmembrane region" description="Helical" evidence="1">
    <location>
        <begin position="216"/>
        <end position="237"/>
    </location>
</feature>
<evidence type="ECO:0000256" key="2">
    <source>
        <dbReference type="SAM" id="SignalP"/>
    </source>
</evidence>
<keyword evidence="2" id="KW-0732">Signal</keyword>
<dbReference type="SUPFAM" id="SSF57625">
    <property type="entry name" value="Invertebrate chitin-binding proteins"/>
    <property type="match status" value="1"/>
</dbReference>
<dbReference type="Proteomes" id="UP000014760">
    <property type="component" value="Unassembled WGS sequence"/>
</dbReference>
<dbReference type="EMBL" id="KB296162">
    <property type="protein sequence ID" value="ELU12124.1"/>
    <property type="molecule type" value="Genomic_DNA"/>
</dbReference>
<dbReference type="InterPro" id="IPR036508">
    <property type="entry name" value="Chitin-bd_dom_sf"/>
</dbReference>
<feature type="domain" description="Chitin-binding type-2" evidence="3">
    <location>
        <begin position="142"/>
        <end position="197"/>
    </location>
</feature>
<dbReference type="GO" id="GO:0008061">
    <property type="term" value="F:chitin binding"/>
    <property type="evidence" value="ECO:0007669"/>
    <property type="project" value="InterPro"/>
</dbReference>
<keyword evidence="1" id="KW-0812">Transmembrane</keyword>
<evidence type="ECO:0000259" key="3">
    <source>
        <dbReference type="PROSITE" id="PS50940"/>
    </source>
</evidence>
<reference evidence="5" key="3">
    <citation type="submission" date="2015-06" db="UniProtKB">
        <authorList>
            <consortium name="EnsemblMetazoa"/>
        </authorList>
    </citation>
    <scope>IDENTIFICATION</scope>
</reference>
<dbReference type="HOGENOM" id="CLU_657636_0_0_1"/>
<reference evidence="6" key="1">
    <citation type="submission" date="2012-12" db="EMBL/GenBank/DDBJ databases">
        <authorList>
            <person name="Hellsten U."/>
            <person name="Grimwood J."/>
            <person name="Chapman J.A."/>
            <person name="Shapiro H."/>
            <person name="Aerts A."/>
            <person name="Otillar R.P."/>
            <person name="Terry A.Y."/>
            <person name="Boore J.L."/>
            <person name="Simakov O."/>
            <person name="Marletaz F."/>
            <person name="Cho S.-J."/>
            <person name="Edsinger-Gonzales E."/>
            <person name="Havlak P."/>
            <person name="Kuo D.-H."/>
            <person name="Larsson T."/>
            <person name="Lv J."/>
            <person name="Arendt D."/>
            <person name="Savage R."/>
            <person name="Osoegawa K."/>
            <person name="de Jong P."/>
            <person name="Lindberg D.R."/>
            <person name="Seaver E.C."/>
            <person name="Weisblat D.A."/>
            <person name="Putnam N.H."/>
            <person name="Grigoriev I.V."/>
            <person name="Rokhsar D.S."/>
        </authorList>
    </citation>
    <scope>NUCLEOTIDE SEQUENCE</scope>
    <source>
        <strain evidence="6">I ESC-2004</strain>
    </source>
</reference>
<keyword evidence="1" id="KW-0472">Membrane</keyword>
<dbReference type="PROSITE" id="PS50940">
    <property type="entry name" value="CHIT_BIND_II"/>
    <property type="match status" value="1"/>
</dbReference>
<dbReference type="EMBL" id="AMQN01005505">
    <property type="status" value="NOT_ANNOTATED_CDS"/>
    <property type="molecule type" value="Genomic_DNA"/>
</dbReference>
<proteinExistence type="predicted"/>
<dbReference type="GO" id="GO:0005576">
    <property type="term" value="C:extracellular region"/>
    <property type="evidence" value="ECO:0007669"/>
    <property type="project" value="InterPro"/>
</dbReference>
<feature type="signal peptide" evidence="2">
    <location>
        <begin position="1"/>
        <end position="22"/>
    </location>
</feature>
<dbReference type="OrthoDB" id="6020543at2759"/>
<keyword evidence="1" id="KW-1133">Transmembrane helix</keyword>
<sequence>MADTWNFVAVVFLLSVLNIVHTALIAKENFPVTIEVPTNIPCGTNGTPCRAEAKREIVDPCDPPQFCNDGAVMADPDHCTRFFYCDKGRWANYLCLDSKDKYDYKKGYCWDEADCYNETCSTATPGTTPEPKLPAPCWTDVNSTCNRLDRRADQSSCYHYYDCDGDKWERKSCTDLKVYDINDIKCIQPWGGFDCDTRCLAIEEEEEDGSLSAKTVAAIVGGIAGGIVLIIIAAILISYCCRNEPDEANSDYASLNASSEGSKEPNDLYVIDDAKLNGSAQEPNQKKSAVQFHLELEVAELSEPLAPNNIFYAKQPDTPFKDYSLSSRGQLPASAATALAASANPAASPVNPPESPVTLAERQEDEEVAQQIEELKKNVVSFVSMKRDNTIRMTSNELSMWDPVLLDKGSNLYDDQEV</sequence>
<protein>
    <recommendedName>
        <fullName evidence="3">Chitin-binding type-2 domain-containing protein</fullName>
    </recommendedName>
</protein>